<dbReference type="Proteomes" id="UP001278500">
    <property type="component" value="Unassembled WGS sequence"/>
</dbReference>
<proteinExistence type="predicted"/>
<protein>
    <submittedName>
        <fullName evidence="2">Uncharacterized protein</fullName>
    </submittedName>
</protein>
<comment type="caution">
    <text evidence="2">The sequence shown here is derived from an EMBL/GenBank/DDBJ whole genome shotgun (WGS) entry which is preliminary data.</text>
</comment>
<name>A0AAE0MRK1_9PEZI</name>
<evidence type="ECO:0000256" key="1">
    <source>
        <dbReference type="SAM" id="Phobius"/>
    </source>
</evidence>
<keyword evidence="1" id="KW-0812">Transmembrane</keyword>
<evidence type="ECO:0000313" key="3">
    <source>
        <dbReference type="Proteomes" id="UP001278500"/>
    </source>
</evidence>
<gene>
    <name evidence="2" type="ORF">B0H65DRAFT_240911</name>
</gene>
<keyword evidence="3" id="KW-1185">Reference proteome</keyword>
<dbReference type="RefSeq" id="XP_062680914.1">
    <property type="nucleotide sequence ID" value="XM_062822320.1"/>
</dbReference>
<reference evidence="2" key="2">
    <citation type="submission" date="2023-06" db="EMBL/GenBank/DDBJ databases">
        <authorList>
            <consortium name="Lawrence Berkeley National Laboratory"/>
            <person name="Haridas S."/>
            <person name="Hensen N."/>
            <person name="Bonometti L."/>
            <person name="Westerberg I."/>
            <person name="Brannstrom I.O."/>
            <person name="Guillou S."/>
            <person name="Cros-Aarteil S."/>
            <person name="Calhoun S."/>
            <person name="Kuo A."/>
            <person name="Mondo S."/>
            <person name="Pangilinan J."/>
            <person name="Riley R."/>
            <person name="Labutti K."/>
            <person name="Andreopoulos B."/>
            <person name="Lipzen A."/>
            <person name="Chen C."/>
            <person name="Yanf M."/>
            <person name="Daum C."/>
            <person name="Ng V."/>
            <person name="Clum A."/>
            <person name="Steindorff A."/>
            <person name="Ohm R."/>
            <person name="Martin F."/>
            <person name="Silar P."/>
            <person name="Natvig D."/>
            <person name="Lalanne C."/>
            <person name="Gautier V."/>
            <person name="Ament-Velasquez S.L."/>
            <person name="Kruys A."/>
            <person name="Hutchinson M.I."/>
            <person name="Powell A.J."/>
            <person name="Barry K."/>
            <person name="Miller A.N."/>
            <person name="Grigoriev I.V."/>
            <person name="Debuchy R."/>
            <person name="Gladieux P."/>
            <person name="Thoren M.H."/>
            <person name="Johannesson H."/>
        </authorList>
    </citation>
    <scope>NUCLEOTIDE SEQUENCE</scope>
    <source>
        <strain evidence="2">CBS 560.94</strain>
    </source>
</reference>
<keyword evidence="1" id="KW-0472">Membrane</keyword>
<reference evidence="2" key="1">
    <citation type="journal article" date="2023" name="Mol. Phylogenet. Evol.">
        <title>Genome-scale phylogeny and comparative genomics of the fungal order Sordariales.</title>
        <authorList>
            <person name="Hensen N."/>
            <person name="Bonometti L."/>
            <person name="Westerberg I."/>
            <person name="Brannstrom I.O."/>
            <person name="Guillou S."/>
            <person name="Cros-Aarteil S."/>
            <person name="Calhoun S."/>
            <person name="Haridas S."/>
            <person name="Kuo A."/>
            <person name="Mondo S."/>
            <person name="Pangilinan J."/>
            <person name="Riley R."/>
            <person name="LaButti K."/>
            <person name="Andreopoulos B."/>
            <person name="Lipzen A."/>
            <person name="Chen C."/>
            <person name="Yan M."/>
            <person name="Daum C."/>
            <person name="Ng V."/>
            <person name="Clum A."/>
            <person name="Steindorff A."/>
            <person name="Ohm R.A."/>
            <person name="Martin F."/>
            <person name="Silar P."/>
            <person name="Natvig D.O."/>
            <person name="Lalanne C."/>
            <person name="Gautier V."/>
            <person name="Ament-Velasquez S.L."/>
            <person name="Kruys A."/>
            <person name="Hutchinson M.I."/>
            <person name="Powell A.J."/>
            <person name="Barry K."/>
            <person name="Miller A.N."/>
            <person name="Grigoriev I.V."/>
            <person name="Debuchy R."/>
            <person name="Gladieux P."/>
            <person name="Hiltunen Thoren M."/>
            <person name="Johannesson H."/>
        </authorList>
    </citation>
    <scope>NUCLEOTIDE SEQUENCE</scope>
    <source>
        <strain evidence="2">CBS 560.94</strain>
    </source>
</reference>
<feature type="transmembrane region" description="Helical" evidence="1">
    <location>
        <begin position="217"/>
        <end position="239"/>
    </location>
</feature>
<keyword evidence="1" id="KW-1133">Transmembrane helix</keyword>
<dbReference type="AlphaFoldDB" id="A0AAE0MRK1"/>
<dbReference type="EMBL" id="JAUEPP010000005">
    <property type="protein sequence ID" value="KAK3343121.1"/>
    <property type="molecule type" value="Genomic_DNA"/>
</dbReference>
<dbReference type="GeneID" id="87859474"/>
<evidence type="ECO:0000313" key="2">
    <source>
        <dbReference type="EMBL" id="KAK3343121.1"/>
    </source>
</evidence>
<sequence>MKNYWTTLVLTPTGFKYNRSFYRMLPFDDASLAELYIIVDCLMIVESRWETLQRYFDGLLDEDFMDSEAYTRLIFDDDKLSRSRLYFWTISCLNEFIMSLDDTQKQWKFFCEARIDPDWSTEAASKDKAPGWEEKFEIAQKLLKKGERVLQGLEDIQAEFRAKIGVVQTLRDGVRRSMSISFPSLWLPILTAFSHVQLFNASALIESRSSTRLGQNVQLLTYISIFYLPLGFCAALWAVPNIEDSKTRIPFAITTSLVCLITFAVVFNLNNIANALGKTYFNRRQRLVDEMKDDPNSEWHERRQWFEEFPPISDRKSHSE</sequence>
<feature type="transmembrane region" description="Helical" evidence="1">
    <location>
        <begin position="251"/>
        <end position="276"/>
    </location>
</feature>
<accession>A0AAE0MRK1</accession>
<organism evidence="2 3">
    <name type="scientific">Neurospora tetraspora</name>
    <dbReference type="NCBI Taxonomy" id="94610"/>
    <lineage>
        <taxon>Eukaryota</taxon>
        <taxon>Fungi</taxon>
        <taxon>Dikarya</taxon>
        <taxon>Ascomycota</taxon>
        <taxon>Pezizomycotina</taxon>
        <taxon>Sordariomycetes</taxon>
        <taxon>Sordariomycetidae</taxon>
        <taxon>Sordariales</taxon>
        <taxon>Sordariaceae</taxon>
        <taxon>Neurospora</taxon>
    </lineage>
</organism>